<accession>J9FCJ8</accession>
<comment type="subunit">
    <text evidence="7">Homodimer.</text>
</comment>
<dbReference type="InterPro" id="IPR058240">
    <property type="entry name" value="rSAM_sf"/>
</dbReference>
<dbReference type="PANTHER" id="PTHR42684:SF17">
    <property type="entry name" value="ADENOSYLMETHIONINE-8-AMINO-7-OXONONANOATE AMINOTRANSFERASE"/>
    <property type="match status" value="1"/>
</dbReference>
<evidence type="ECO:0000256" key="9">
    <source>
        <dbReference type="ARBA" id="ARBA00022485"/>
    </source>
</evidence>
<evidence type="ECO:0000256" key="12">
    <source>
        <dbReference type="ARBA" id="ARBA00022691"/>
    </source>
</evidence>
<dbReference type="AlphaFoldDB" id="J9FCJ8"/>
<protein>
    <recommendedName>
        <fullName evidence="8">Biotin biosynthesis bifunctional protein BioAB</fullName>
    </recommendedName>
</protein>
<keyword evidence="10" id="KW-0032">Aminotransferase</keyword>
<evidence type="ECO:0000256" key="13">
    <source>
        <dbReference type="ARBA" id="ARBA00022714"/>
    </source>
</evidence>
<dbReference type="FunFam" id="3.40.640.10:FF:000041">
    <property type="entry name" value="Adenosylmethionine-8-amino-7-oxononanoate aminotransferase"/>
    <property type="match status" value="1"/>
</dbReference>
<dbReference type="Pfam" id="PF00202">
    <property type="entry name" value="Aminotran_3"/>
    <property type="match status" value="1"/>
</dbReference>
<dbReference type="InterPro" id="IPR013785">
    <property type="entry name" value="Aldolase_TIM"/>
</dbReference>
<dbReference type="PANTHER" id="PTHR42684">
    <property type="entry name" value="ADENOSYLMETHIONINE-8-AMINO-7-OXONONANOATE AMINOTRANSFERASE"/>
    <property type="match status" value="1"/>
</dbReference>
<dbReference type="GO" id="GO:0046872">
    <property type="term" value="F:metal ion binding"/>
    <property type="evidence" value="ECO:0007669"/>
    <property type="project" value="UniProtKB-KW"/>
</dbReference>
<dbReference type="SFLD" id="SFLDG01278">
    <property type="entry name" value="biotin_synthase_like"/>
    <property type="match status" value="1"/>
</dbReference>
<evidence type="ECO:0000256" key="3">
    <source>
        <dbReference type="ARBA" id="ARBA00003991"/>
    </source>
</evidence>
<evidence type="ECO:0000256" key="1">
    <source>
        <dbReference type="ARBA" id="ARBA00001933"/>
    </source>
</evidence>
<evidence type="ECO:0000256" key="18">
    <source>
        <dbReference type="ARBA" id="ARBA00023014"/>
    </source>
</evidence>
<keyword evidence="11" id="KW-0808">Transferase</keyword>
<dbReference type="NCBIfam" id="TIGR00433">
    <property type="entry name" value="bioB"/>
    <property type="match status" value="1"/>
</dbReference>
<keyword evidence="16" id="KW-0663">Pyridoxal phosphate</keyword>
<dbReference type="InterPro" id="IPR015422">
    <property type="entry name" value="PyrdxlP-dep_Trfase_small"/>
</dbReference>
<evidence type="ECO:0000256" key="10">
    <source>
        <dbReference type="ARBA" id="ARBA00022576"/>
    </source>
</evidence>
<dbReference type="SUPFAM" id="SSF102114">
    <property type="entry name" value="Radical SAM enzymes"/>
    <property type="match status" value="1"/>
</dbReference>
<dbReference type="PROSITE" id="PS00600">
    <property type="entry name" value="AA_TRANSFER_CLASS_3"/>
    <property type="match status" value="1"/>
</dbReference>
<dbReference type="Gene3D" id="3.90.1150.10">
    <property type="entry name" value="Aspartate Aminotransferase, domain 1"/>
    <property type="match status" value="1"/>
</dbReference>
<comment type="caution">
    <text evidence="22">The sequence shown here is derived from an EMBL/GenBank/DDBJ whole genome shotgun (WGS) entry which is preliminary data.</text>
</comment>
<dbReference type="UniPathway" id="UPA00078">
    <property type="reaction ID" value="UER00160"/>
</dbReference>
<dbReference type="Gene3D" id="3.20.20.70">
    <property type="entry name" value="Aldolase class I"/>
    <property type="match status" value="1"/>
</dbReference>
<dbReference type="GO" id="GO:0051537">
    <property type="term" value="F:2 iron, 2 sulfur cluster binding"/>
    <property type="evidence" value="ECO:0007669"/>
    <property type="project" value="UniProtKB-KW"/>
</dbReference>
<dbReference type="Gene3D" id="3.40.640.10">
    <property type="entry name" value="Type I PLP-dependent aspartate aminotransferase-like (Major domain)"/>
    <property type="match status" value="1"/>
</dbReference>
<dbReference type="GO" id="GO:0004015">
    <property type="term" value="F:adenosylmethionine-8-amino-7-oxononanoate transaminase activity"/>
    <property type="evidence" value="ECO:0007669"/>
    <property type="project" value="InterPro"/>
</dbReference>
<dbReference type="GO" id="GO:0004076">
    <property type="term" value="F:biotin synthase activity"/>
    <property type="evidence" value="ECO:0007669"/>
    <property type="project" value="InterPro"/>
</dbReference>
<keyword evidence="17" id="KW-0408">Iron</keyword>
<dbReference type="Pfam" id="PF04055">
    <property type="entry name" value="Radical_SAM"/>
    <property type="match status" value="1"/>
</dbReference>
<dbReference type="Pfam" id="PF06968">
    <property type="entry name" value="BATS"/>
    <property type="match status" value="1"/>
</dbReference>
<comment type="pathway">
    <text evidence="4">Cofactor biosynthesis; biotin biosynthesis.</text>
</comment>
<dbReference type="GO" id="GO:0030170">
    <property type="term" value="F:pyridoxal phosphate binding"/>
    <property type="evidence" value="ECO:0007669"/>
    <property type="project" value="InterPro"/>
</dbReference>
<evidence type="ECO:0000256" key="17">
    <source>
        <dbReference type="ARBA" id="ARBA00023004"/>
    </source>
</evidence>
<dbReference type="GO" id="GO:0009102">
    <property type="term" value="P:biotin biosynthetic process"/>
    <property type="evidence" value="ECO:0007669"/>
    <property type="project" value="UniProtKB-UniPathway"/>
</dbReference>
<dbReference type="InterPro" id="IPR010722">
    <property type="entry name" value="BATS_dom"/>
</dbReference>
<evidence type="ECO:0000256" key="2">
    <source>
        <dbReference type="ARBA" id="ARBA00001966"/>
    </source>
</evidence>
<reference evidence="22" key="1">
    <citation type="journal article" date="2012" name="PLoS ONE">
        <title>Gene sets for utilization of primary and secondary nutrition supplies in the distal gut of endangered iberian lynx.</title>
        <authorList>
            <person name="Alcaide M."/>
            <person name="Messina E."/>
            <person name="Richter M."/>
            <person name="Bargiela R."/>
            <person name="Peplies J."/>
            <person name="Huws S.A."/>
            <person name="Newbold C.J."/>
            <person name="Golyshin P.N."/>
            <person name="Simon M.A."/>
            <person name="Lopez G."/>
            <person name="Yakimov M.M."/>
            <person name="Ferrer M."/>
        </authorList>
    </citation>
    <scope>NUCLEOTIDE SEQUENCE</scope>
</reference>
<comment type="similarity">
    <text evidence="6">In the C-terminal section; belongs to the class-III pyridoxal-phosphate-dependent aminotransferase family. BioA subfamily.</text>
</comment>
<dbReference type="FunFam" id="3.20.20.70:FF:000026">
    <property type="entry name" value="Biotin synthase"/>
    <property type="match status" value="1"/>
</dbReference>
<keyword evidence="15" id="KW-0093">Biotin biosynthesis</keyword>
<dbReference type="GO" id="GO:0051539">
    <property type="term" value="F:4 iron, 4 sulfur cluster binding"/>
    <property type="evidence" value="ECO:0007669"/>
    <property type="project" value="UniProtKB-KW"/>
</dbReference>
<dbReference type="SFLD" id="SFLDS00029">
    <property type="entry name" value="Radical_SAM"/>
    <property type="match status" value="1"/>
</dbReference>
<evidence type="ECO:0000256" key="8">
    <source>
        <dbReference type="ARBA" id="ARBA00021172"/>
    </source>
</evidence>
<evidence type="ECO:0000256" key="6">
    <source>
        <dbReference type="ARBA" id="ARBA00006507"/>
    </source>
</evidence>
<evidence type="ECO:0000256" key="15">
    <source>
        <dbReference type="ARBA" id="ARBA00022756"/>
    </source>
</evidence>
<evidence type="ECO:0000256" key="16">
    <source>
        <dbReference type="ARBA" id="ARBA00022898"/>
    </source>
</evidence>
<feature type="domain" description="Radical SAM core" evidence="21">
    <location>
        <begin position="107"/>
        <end position="336"/>
    </location>
</feature>
<dbReference type="SUPFAM" id="SSF53383">
    <property type="entry name" value="PLP-dependent transferases"/>
    <property type="match status" value="1"/>
</dbReference>
<keyword evidence="12" id="KW-0949">S-adenosyl-L-methionine</keyword>
<dbReference type="InterPro" id="IPR002684">
    <property type="entry name" value="Biotin_synth/BioAB"/>
</dbReference>
<dbReference type="HAMAP" id="MF_00834">
    <property type="entry name" value="BioA"/>
    <property type="match status" value="1"/>
</dbReference>
<sequence length="805" mass="89615">MKKQRAHTANHASLSSFRYWGRKNYAVFASLGREVKIGHLHSNVLDVALRKQNVAQTIPYHLFMTLQEIKDQVLEGIELSPEQAAWLANTANSEELYAAAHEISVACASREFDMCSIINAKSGRCPENCKWCAQSSHYPTQVEVYDLLPAEECLRQAQYNESQDVNRFSLVTSGRKPSSKQINQLCDITRHIRRHSSIQLCASLGLLNETELKALHDAGITRYHCNLESAPSYFSQLCTTHTQEEKLATLAAARRVGMDICCGGIIGMGETIEQRIELAFTLAQLKVTSIPINLLSPIPGTPLEHQPPLSEEEILRTIALFRFIHPTAHLRFAGGRSQLSPEAMQKALYIGINSAIVGDLLTTLGSKVADDKKMIAEAGYHLPDSLFDREHLWHPYTSTTNPLPVYKVKRAEGATLTLEDGRTLIEGMSSWWCAVHGYNHPVLNRAAEEQLSRMSHVMFGGLTHDPAIELGKLLLPLVPPSMQKIFYADSGSVAVEVALKMAVQYWYAAGRPEKNNFVTIRSGYHGDTWNAMSVCDPVTGMHSLFGSALPVRHFVPAPSSRFDGEWNPEDIRPLQETIEKHHGELAALILEPIVQGAGGMWFYHPQYLREAARLCRQHGLLLIFDEIATGFGRTGKLFAWEHAGIEPDIMCIGKALTGGYMTLSAVLTTNQVADTISNHAPGTFMHGPTFMANPLACAVACASVRLLLESDWQKNVKRIEKQLNEELAPARLYPQVADVRVLGAIGVIETRKPVDMAYLQRRFIEEGIWVRPFGRLVYLMPPFIITPKQLSCLTSGLLKIIRELD</sequence>
<comment type="cofactor">
    <cofactor evidence="1">
        <name>pyridoxal 5'-phosphate</name>
        <dbReference type="ChEBI" id="CHEBI:597326"/>
    </cofactor>
</comment>
<dbReference type="NCBIfam" id="NF004624">
    <property type="entry name" value="PRK05964.1"/>
    <property type="match status" value="1"/>
</dbReference>
<comment type="cofactor">
    <cofactor evidence="2">
        <name>[4Fe-4S] cluster</name>
        <dbReference type="ChEBI" id="CHEBI:49883"/>
    </cofactor>
</comment>
<dbReference type="EMBL" id="AMCI01007728">
    <property type="protein sequence ID" value="EJW92148.1"/>
    <property type="molecule type" value="Genomic_DNA"/>
</dbReference>
<evidence type="ECO:0000256" key="5">
    <source>
        <dbReference type="ARBA" id="ARBA00005255"/>
    </source>
</evidence>
<comment type="function">
    <text evidence="3">Catalyzes two activities which are involved in the biotine biosynthesis: the conversion of dethiobiotin (DTB) to biotin by the insertion of a sulfur atom into dethiobiotin via a radical-based mechanism, and the transfer of the alpha-amino group from S-adenosyl-L-methionine (SAM) to 7-keto-8-aminopelargonic acid (KAPA) to form 7,8-diaminopelargonic acid (DAPA).</text>
</comment>
<keyword evidence="19" id="KW-0511">Multifunctional enzyme</keyword>
<keyword evidence="18" id="KW-0411">Iron-sulfur</keyword>
<evidence type="ECO:0000256" key="14">
    <source>
        <dbReference type="ARBA" id="ARBA00022723"/>
    </source>
</evidence>
<evidence type="ECO:0000256" key="4">
    <source>
        <dbReference type="ARBA" id="ARBA00004746"/>
    </source>
</evidence>
<name>J9FCJ8_9ZZZZ</name>
<evidence type="ECO:0000313" key="22">
    <source>
        <dbReference type="EMBL" id="EJW92148.1"/>
    </source>
</evidence>
<dbReference type="SMART" id="SM00729">
    <property type="entry name" value="Elp3"/>
    <property type="match status" value="1"/>
</dbReference>
<dbReference type="CDD" id="cd00610">
    <property type="entry name" value="OAT_like"/>
    <property type="match status" value="1"/>
</dbReference>
<keyword evidence="9" id="KW-0004">4Fe-4S</keyword>
<evidence type="ECO:0000256" key="19">
    <source>
        <dbReference type="ARBA" id="ARBA00023268"/>
    </source>
</evidence>
<dbReference type="NCBIfam" id="NF005940">
    <property type="entry name" value="PRK07986.1"/>
    <property type="match status" value="1"/>
</dbReference>
<organism evidence="22">
    <name type="scientific">gut metagenome</name>
    <dbReference type="NCBI Taxonomy" id="749906"/>
    <lineage>
        <taxon>unclassified sequences</taxon>
        <taxon>metagenomes</taxon>
        <taxon>organismal metagenomes</taxon>
    </lineage>
</organism>
<comment type="similarity">
    <text evidence="5">In the N-terminal section; belongs to the radical SAM superfamily. Biotin synthase family.</text>
</comment>
<dbReference type="InterPro" id="IPR005814">
    <property type="entry name" value="Aminotrans_3"/>
</dbReference>
<gene>
    <name evidence="22" type="ORF">EVA_19738</name>
</gene>
<proteinExistence type="inferred from homology"/>
<dbReference type="SMART" id="SM00876">
    <property type="entry name" value="BATS"/>
    <property type="match status" value="1"/>
</dbReference>
<dbReference type="InterPro" id="IPR005815">
    <property type="entry name" value="BioA"/>
</dbReference>
<evidence type="ECO:0000259" key="21">
    <source>
        <dbReference type="PROSITE" id="PS51918"/>
    </source>
</evidence>
<evidence type="ECO:0000256" key="11">
    <source>
        <dbReference type="ARBA" id="ARBA00022679"/>
    </source>
</evidence>
<evidence type="ECO:0000256" key="7">
    <source>
        <dbReference type="ARBA" id="ARBA00011738"/>
    </source>
</evidence>
<evidence type="ECO:0000256" key="20">
    <source>
        <dbReference type="ARBA" id="ARBA00034078"/>
    </source>
</evidence>
<dbReference type="InterPro" id="IPR015424">
    <property type="entry name" value="PyrdxlP-dep_Trfase"/>
</dbReference>
<keyword evidence="14" id="KW-0479">Metal-binding</keyword>
<dbReference type="InterPro" id="IPR007197">
    <property type="entry name" value="rSAM"/>
</dbReference>
<dbReference type="InterPro" id="IPR049704">
    <property type="entry name" value="Aminotrans_3_PPA_site"/>
</dbReference>
<dbReference type="CDD" id="cd01335">
    <property type="entry name" value="Radical_SAM"/>
    <property type="match status" value="1"/>
</dbReference>
<dbReference type="InterPro" id="IPR015421">
    <property type="entry name" value="PyrdxlP-dep_Trfase_major"/>
</dbReference>
<dbReference type="SFLD" id="SFLDG01060">
    <property type="entry name" value="BATS_domain_containing"/>
    <property type="match status" value="1"/>
</dbReference>
<dbReference type="HAMAP" id="MF_01694">
    <property type="entry name" value="BioB"/>
    <property type="match status" value="1"/>
</dbReference>
<keyword evidence="13" id="KW-0001">2Fe-2S</keyword>
<dbReference type="PROSITE" id="PS51918">
    <property type="entry name" value="RADICAL_SAM"/>
    <property type="match status" value="1"/>
</dbReference>
<dbReference type="InterPro" id="IPR006638">
    <property type="entry name" value="Elp3/MiaA/NifB-like_rSAM"/>
</dbReference>
<comment type="cofactor">
    <cofactor evidence="20">
        <name>[2Fe-2S] cluster</name>
        <dbReference type="ChEBI" id="CHEBI:190135"/>
    </cofactor>
</comment>
<dbReference type="NCBIfam" id="TIGR00508">
    <property type="entry name" value="bioA"/>
    <property type="match status" value="1"/>
</dbReference>